<dbReference type="RefSeq" id="WP_374833078.1">
    <property type="nucleotide sequence ID" value="NZ_JBHEEZ010000020.1"/>
</dbReference>
<evidence type="ECO:0000313" key="1">
    <source>
        <dbReference type="EMBL" id="MFC4624197.1"/>
    </source>
</evidence>
<dbReference type="EMBL" id="JBHSEL010000031">
    <property type="protein sequence ID" value="MFC4624197.1"/>
    <property type="molecule type" value="Genomic_DNA"/>
</dbReference>
<comment type="caution">
    <text evidence="1">The sequence shown here is derived from an EMBL/GenBank/DDBJ whole genome shotgun (WGS) entry which is preliminary data.</text>
</comment>
<dbReference type="Proteomes" id="UP001596042">
    <property type="component" value="Unassembled WGS sequence"/>
</dbReference>
<accession>A0ABV9H1P0</accession>
<organism evidence="1 2">
    <name type="scientific">Daeguia caeni</name>
    <dbReference type="NCBI Taxonomy" id="439612"/>
    <lineage>
        <taxon>Bacteria</taxon>
        <taxon>Pseudomonadati</taxon>
        <taxon>Pseudomonadota</taxon>
        <taxon>Alphaproteobacteria</taxon>
        <taxon>Hyphomicrobiales</taxon>
        <taxon>Brucellaceae</taxon>
        <taxon>Daeguia</taxon>
    </lineage>
</organism>
<protein>
    <submittedName>
        <fullName evidence="1">Uncharacterized protein</fullName>
    </submittedName>
</protein>
<reference evidence="2" key="1">
    <citation type="journal article" date="2019" name="Int. J. Syst. Evol. Microbiol.">
        <title>The Global Catalogue of Microorganisms (GCM) 10K type strain sequencing project: providing services to taxonomists for standard genome sequencing and annotation.</title>
        <authorList>
            <consortium name="The Broad Institute Genomics Platform"/>
            <consortium name="The Broad Institute Genome Sequencing Center for Infectious Disease"/>
            <person name="Wu L."/>
            <person name="Ma J."/>
        </authorList>
    </citation>
    <scope>NUCLEOTIDE SEQUENCE [LARGE SCALE GENOMIC DNA]</scope>
    <source>
        <strain evidence="2">CGMCC 1.15731</strain>
    </source>
</reference>
<sequence>MIETVTQFSERDALAAENSRLKEALRLIESAKDRGFGIDYARGVAQSALLRD</sequence>
<keyword evidence="2" id="KW-1185">Reference proteome</keyword>
<gene>
    <name evidence="1" type="ORF">ACFO1V_02975</name>
</gene>
<proteinExistence type="predicted"/>
<evidence type="ECO:0000313" key="2">
    <source>
        <dbReference type="Proteomes" id="UP001596042"/>
    </source>
</evidence>
<name>A0ABV9H1P0_9HYPH</name>